<evidence type="ECO:0000313" key="1">
    <source>
        <dbReference type="EMBL" id="MBK1869923.1"/>
    </source>
</evidence>
<comment type="caution">
    <text evidence="1">The sequence shown here is derived from an EMBL/GenBank/DDBJ whole genome shotgun (WGS) entry which is preliminary data.</text>
</comment>
<proteinExistence type="predicted"/>
<keyword evidence="2" id="KW-1185">Reference proteome</keyword>
<reference evidence="1" key="1">
    <citation type="submission" date="2021-01" db="EMBL/GenBank/DDBJ databases">
        <authorList>
            <person name="Sun Q."/>
        </authorList>
    </citation>
    <scope>NUCLEOTIDE SEQUENCE</scope>
    <source>
        <strain evidence="1">YIM B02566</strain>
    </source>
</reference>
<accession>A0ACC5RBA0</accession>
<dbReference type="Proteomes" id="UP000616151">
    <property type="component" value="Unassembled WGS sequence"/>
</dbReference>
<protein>
    <submittedName>
        <fullName evidence="1">Inositol monophosphatase</fullName>
    </submittedName>
</protein>
<dbReference type="EMBL" id="JAENHL010000008">
    <property type="protein sequence ID" value="MBK1869923.1"/>
    <property type="molecule type" value="Genomic_DNA"/>
</dbReference>
<evidence type="ECO:0000313" key="2">
    <source>
        <dbReference type="Proteomes" id="UP000616151"/>
    </source>
</evidence>
<name>A0ACC5RBA0_9HYPH</name>
<gene>
    <name evidence="1" type="ORF">JHL16_26400</name>
</gene>
<organism evidence="1 2">
    <name type="scientific">Taklimakanibacter albus</name>
    <dbReference type="NCBI Taxonomy" id="2800327"/>
    <lineage>
        <taxon>Bacteria</taxon>
        <taxon>Pseudomonadati</taxon>
        <taxon>Pseudomonadota</taxon>
        <taxon>Alphaproteobacteria</taxon>
        <taxon>Hyphomicrobiales</taxon>
        <taxon>Aestuariivirgaceae</taxon>
        <taxon>Taklimakanibacter</taxon>
    </lineage>
</organism>
<sequence length="263" mass="28614">METDEIEIRFWAAQAVARDAGRLAAEAYHRRAELDIERKGTQDLVSEADRACEDRIVGTLQHLFPEDGFLGEERGAKNTSAKAVWIIDPIDGTANFLRGIPLWCVSLGLLADGEFVIGVIYNPVTEELYAARRGKGATLNGRKIDVSPAKSLEESRLGIGYSYRRPPGPHAEAVKVLLDAHCEYSRLGSGALGLAFTADGRLEGYWESHINAWDVAAGLCIVKEAGGRVSDFLSGDGLTEGNEVLVSTPHLYPTFSTLLKVRS</sequence>